<protein>
    <recommendedName>
        <fullName evidence="12">2-dehydro-3-deoxygluconokinase</fullName>
        <ecNumber evidence="11">2.7.1.45</ecNumber>
    </recommendedName>
    <alternativeName>
        <fullName evidence="13">2-keto-3-deoxygluconokinase</fullName>
    </alternativeName>
    <alternativeName>
        <fullName evidence="14">3-deoxy-2-oxo-D-gluconate kinase</fullName>
    </alternativeName>
    <alternativeName>
        <fullName evidence="8">KDG kinase</fullName>
    </alternativeName>
</protein>
<dbReference type="GO" id="GO:0006974">
    <property type="term" value="P:DNA damage response"/>
    <property type="evidence" value="ECO:0007669"/>
    <property type="project" value="TreeGrafter"/>
</dbReference>
<dbReference type="GO" id="GO:0008673">
    <property type="term" value="F:2-dehydro-3-deoxygluconokinase activity"/>
    <property type="evidence" value="ECO:0007669"/>
    <property type="project" value="UniProtKB-EC"/>
</dbReference>
<evidence type="ECO:0000313" key="16">
    <source>
        <dbReference type="EMBL" id="MBB5694090.1"/>
    </source>
</evidence>
<dbReference type="Proteomes" id="UP000580654">
    <property type="component" value="Unassembled WGS sequence"/>
</dbReference>
<dbReference type="FunFam" id="3.40.1190.20:FF:000011">
    <property type="entry name" value="2-dehydro-3-deoxygluconokinase, putative"/>
    <property type="match status" value="1"/>
</dbReference>
<dbReference type="AlphaFoldDB" id="A0A840Y335"/>
<dbReference type="PANTHER" id="PTHR43085:SF15">
    <property type="entry name" value="2-DEHYDRO-3-DEOXYGLUCONOKINASE"/>
    <property type="match status" value="1"/>
</dbReference>
<dbReference type="GO" id="GO:0005524">
    <property type="term" value="F:ATP binding"/>
    <property type="evidence" value="ECO:0007669"/>
    <property type="project" value="UniProtKB-KW"/>
</dbReference>
<evidence type="ECO:0000259" key="15">
    <source>
        <dbReference type="Pfam" id="PF00294"/>
    </source>
</evidence>
<dbReference type="PANTHER" id="PTHR43085">
    <property type="entry name" value="HEXOKINASE FAMILY MEMBER"/>
    <property type="match status" value="1"/>
</dbReference>
<evidence type="ECO:0000256" key="11">
    <source>
        <dbReference type="ARBA" id="ARBA00066369"/>
    </source>
</evidence>
<evidence type="ECO:0000313" key="17">
    <source>
        <dbReference type="Proteomes" id="UP000580654"/>
    </source>
</evidence>
<dbReference type="PROSITE" id="PS00584">
    <property type="entry name" value="PFKB_KINASES_2"/>
    <property type="match status" value="1"/>
</dbReference>
<dbReference type="GO" id="GO:0042840">
    <property type="term" value="P:D-glucuronate catabolic process"/>
    <property type="evidence" value="ECO:0007669"/>
    <property type="project" value="TreeGrafter"/>
</dbReference>
<evidence type="ECO:0000256" key="1">
    <source>
        <dbReference type="ARBA" id="ARBA00010688"/>
    </source>
</evidence>
<dbReference type="InterPro" id="IPR050306">
    <property type="entry name" value="PfkB_Carbo_kinase"/>
</dbReference>
<evidence type="ECO:0000256" key="4">
    <source>
        <dbReference type="ARBA" id="ARBA00022777"/>
    </source>
</evidence>
<comment type="pathway">
    <text evidence="7">Carbohydrate acid metabolism; 2-dehydro-3-deoxy-D-gluconate degradation; D-glyceraldehyde 3-phosphate and pyruvate from 2-dehydro-3-deoxy-D-gluconate: step 1/2.</text>
</comment>
<dbReference type="InterPro" id="IPR002173">
    <property type="entry name" value="Carboh/pur_kinase_PfkB_CS"/>
</dbReference>
<dbReference type="InterPro" id="IPR029056">
    <property type="entry name" value="Ribokinase-like"/>
</dbReference>
<evidence type="ECO:0000256" key="2">
    <source>
        <dbReference type="ARBA" id="ARBA00022679"/>
    </source>
</evidence>
<evidence type="ECO:0000256" key="10">
    <source>
        <dbReference type="ARBA" id="ARBA00054997"/>
    </source>
</evidence>
<evidence type="ECO:0000256" key="6">
    <source>
        <dbReference type="ARBA" id="ARBA00023277"/>
    </source>
</evidence>
<dbReference type="GO" id="GO:0005829">
    <property type="term" value="C:cytosol"/>
    <property type="evidence" value="ECO:0007669"/>
    <property type="project" value="TreeGrafter"/>
</dbReference>
<dbReference type="EC" id="2.7.1.45" evidence="11"/>
<keyword evidence="6" id="KW-0119">Carbohydrate metabolism</keyword>
<dbReference type="RefSeq" id="WP_184517491.1">
    <property type="nucleotide sequence ID" value="NZ_JACIJD010000008.1"/>
</dbReference>
<gene>
    <name evidence="16" type="ORF">FHS87_002130</name>
</gene>
<keyword evidence="2 16" id="KW-0808">Transferase</keyword>
<feature type="domain" description="Carbohydrate kinase PfkB" evidence="15">
    <location>
        <begin position="7"/>
        <end position="302"/>
    </location>
</feature>
<dbReference type="InterPro" id="IPR011611">
    <property type="entry name" value="PfkB_dom"/>
</dbReference>
<dbReference type="CDD" id="cd01166">
    <property type="entry name" value="KdgK"/>
    <property type="match status" value="1"/>
</dbReference>
<evidence type="ECO:0000256" key="12">
    <source>
        <dbReference type="ARBA" id="ARBA00067931"/>
    </source>
</evidence>
<evidence type="ECO:0000256" key="13">
    <source>
        <dbReference type="ARBA" id="ARBA00075711"/>
    </source>
</evidence>
<evidence type="ECO:0000256" key="9">
    <source>
        <dbReference type="ARBA" id="ARBA00050729"/>
    </source>
</evidence>
<comment type="function">
    <text evidence="10">Catalyzes the phosphorylation of 2-keto-3-deoxygluconate (KDG) to produce 2-keto-3-deoxy-6-phosphogluconate (KDPG).</text>
</comment>
<organism evidence="16 17">
    <name type="scientific">Muricoccus pecuniae</name>
    <dbReference type="NCBI Taxonomy" id="693023"/>
    <lineage>
        <taxon>Bacteria</taxon>
        <taxon>Pseudomonadati</taxon>
        <taxon>Pseudomonadota</taxon>
        <taxon>Alphaproteobacteria</taxon>
        <taxon>Acetobacterales</taxon>
        <taxon>Roseomonadaceae</taxon>
        <taxon>Muricoccus</taxon>
    </lineage>
</organism>
<evidence type="ECO:0000256" key="14">
    <source>
        <dbReference type="ARBA" id="ARBA00080545"/>
    </source>
</evidence>
<keyword evidence="3" id="KW-0547">Nucleotide-binding</keyword>
<comment type="catalytic activity">
    <reaction evidence="9">
        <text>2-dehydro-3-deoxy-D-gluconate + ATP = 2-dehydro-3-deoxy-6-phospho-D-gluconate + ADP + H(+)</text>
        <dbReference type="Rhea" id="RHEA:14797"/>
        <dbReference type="ChEBI" id="CHEBI:15378"/>
        <dbReference type="ChEBI" id="CHEBI:30616"/>
        <dbReference type="ChEBI" id="CHEBI:57569"/>
        <dbReference type="ChEBI" id="CHEBI:57990"/>
        <dbReference type="ChEBI" id="CHEBI:456216"/>
        <dbReference type="EC" id="2.7.1.45"/>
    </reaction>
</comment>
<dbReference type="GO" id="GO:0019698">
    <property type="term" value="P:D-galacturonate catabolic process"/>
    <property type="evidence" value="ECO:0007669"/>
    <property type="project" value="TreeGrafter"/>
</dbReference>
<keyword evidence="4 16" id="KW-0418">Kinase</keyword>
<evidence type="ECO:0000256" key="5">
    <source>
        <dbReference type="ARBA" id="ARBA00022840"/>
    </source>
</evidence>
<sequence length="318" mass="33527">MTVAIRRLACLGECMIELRERPDGLLARGFGGDTLNTAVYLARLGVAVDYVTALGDDPHSEEMLRAWEGEGVGTGHVARVPGAVPGLYLIQTDPRGERRFSYWRDSAPVRRLFDLPGTPDIEAALAAADPLYLSGITLSLFPGAARERLFVALEAARARGSRVVFDSNFRPRGWPDREEARAAYARALALSHTVLAGVEDFELLEGEGSPEALIGRLRAAGVAEAVVKLAEPGAIAVTPERAVAVPVTEHVTPVDTTAAGDSFAAAYLAARLSGAAPEAAVLAGHRLAGIVVRHPGAIIPREAMPANLTPSPPAPETP</sequence>
<dbReference type="Pfam" id="PF00294">
    <property type="entry name" value="PfkB"/>
    <property type="match status" value="1"/>
</dbReference>
<comment type="caution">
    <text evidence="16">The sequence shown here is derived from an EMBL/GenBank/DDBJ whole genome shotgun (WGS) entry which is preliminary data.</text>
</comment>
<accession>A0A840Y335</accession>
<comment type="similarity">
    <text evidence="1">Belongs to the carbohydrate kinase PfkB family.</text>
</comment>
<keyword evidence="5" id="KW-0067">ATP-binding</keyword>
<evidence type="ECO:0000256" key="7">
    <source>
        <dbReference type="ARBA" id="ARBA00043951"/>
    </source>
</evidence>
<evidence type="ECO:0000256" key="8">
    <source>
        <dbReference type="ARBA" id="ARBA00044254"/>
    </source>
</evidence>
<dbReference type="EMBL" id="JACIJD010000008">
    <property type="protein sequence ID" value="MBB5694090.1"/>
    <property type="molecule type" value="Genomic_DNA"/>
</dbReference>
<evidence type="ECO:0000256" key="3">
    <source>
        <dbReference type="ARBA" id="ARBA00022741"/>
    </source>
</evidence>
<proteinExistence type="inferred from homology"/>
<name>A0A840Y335_9PROT</name>
<dbReference type="Gene3D" id="3.40.1190.20">
    <property type="match status" value="1"/>
</dbReference>
<reference evidence="16 17" key="1">
    <citation type="submission" date="2020-08" db="EMBL/GenBank/DDBJ databases">
        <title>Genomic Encyclopedia of Type Strains, Phase IV (KMG-IV): sequencing the most valuable type-strain genomes for metagenomic binning, comparative biology and taxonomic classification.</title>
        <authorList>
            <person name="Goeker M."/>
        </authorList>
    </citation>
    <scope>NUCLEOTIDE SEQUENCE [LARGE SCALE GENOMIC DNA]</scope>
    <source>
        <strain evidence="16 17">DSM 25622</strain>
    </source>
</reference>
<keyword evidence="17" id="KW-1185">Reference proteome</keyword>
<dbReference type="SUPFAM" id="SSF53613">
    <property type="entry name" value="Ribokinase-like"/>
    <property type="match status" value="1"/>
</dbReference>